<keyword evidence="2" id="KW-0413">Isomerase</keyword>
<organism evidence="2 3">
    <name type="scientific">Spirochaeta isovalerica</name>
    <dbReference type="NCBI Taxonomy" id="150"/>
    <lineage>
        <taxon>Bacteria</taxon>
        <taxon>Pseudomonadati</taxon>
        <taxon>Spirochaetota</taxon>
        <taxon>Spirochaetia</taxon>
        <taxon>Spirochaetales</taxon>
        <taxon>Spirochaetaceae</taxon>
        <taxon>Spirochaeta</taxon>
    </lineage>
</organism>
<dbReference type="InterPro" id="IPR013022">
    <property type="entry name" value="Xyl_isomerase-like_TIM-brl"/>
</dbReference>
<name>A0A841RC11_9SPIO</name>
<evidence type="ECO:0000313" key="2">
    <source>
        <dbReference type="EMBL" id="MBB6481226.1"/>
    </source>
</evidence>
<dbReference type="InterPro" id="IPR050312">
    <property type="entry name" value="IolE/XylAMocC-like"/>
</dbReference>
<dbReference type="AlphaFoldDB" id="A0A841RC11"/>
<gene>
    <name evidence="2" type="ORF">HNR50_002899</name>
</gene>
<dbReference type="PANTHER" id="PTHR12110">
    <property type="entry name" value="HYDROXYPYRUVATE ISOMERASE"/>
    <property type="match status" value="1"/>
</dbReference>
<dbReference type="EMBL" id="JACHGJ010000005">
    <property type="protein sequence ID" value="MBB6481226.1"/>
    <property type="molecule type" value="Genomic_DNA"/>
</dbReference>
<reference evidence="2 3" key="1">
    <citation type="submission" date="2020-08" db="EMBL/GenBank/DDBJ databases">
        <title>Genomic Encyclopedia of Type Strains, Phase IV (KMG-IV): sequencing the most valuable type-strain genomes for metagenomic binning, comparative biology and taxonomic classification.</title>
        <authorList>
            <person name="Goeker M."/>
        </authorList>
    </citation>
    <scope>NUCLEOTIDE SEQUENCE [LARGE SCALE GENOMIC DNA]</scope>
    <source>
        <strain evidence="2 3">DSM 2461</strain>
    </source>
</reference>
<evidence type="ECO:0000313" key="3">
    <source>
        <dbReference type="Proteomes" id="UP000587760"/>
    </source>
</evidence>
<dbReference type="PANTHER" id="PTHR12110:SF21">
    <property type="entry name" value="XYLOSE ISOMERASE-LIKE TIM BARREL DOMAIN-CONTAINING PROTEIN"/>
    <property type="match status" value="1"/>
</dbReference>
<dbReference type="GO" id="GO:0016853">
    <property type="term" value="F:isomerase activity"/>
    <property type="evidence" value="ECO:0007669"/>
    <property type="project" value="UniProtKB-KW"/>
</dbReference>
<dbReference type="Gene3D" id="3.20.20.150">
    <property type="entry name" value="Divalent-metal-dependent TIM barrel enzymes"/>
    <property type="match status" value="1"/>
</dbReference>
<sequence>MINIGVRAHDFGKMEAPELSDRIGKFGFSSIQLALKKAIAGFDEDHGRLSPGLGNYFRDSFARNRIDISVLGCYINPVHPDRLEREKAISRFKEHLLFSRDFGCAIVGTETGSPNPDCSFTEDIYKEETFQDFIAALKVLVAAAEKTGAIVAIEGVADKHTIHSHERMKRTLELIPSPNLGVIYDPVNFLPAAQSGESDRLMEEAFELFAHKMVAIHAKDFKMDDGIKNGTLPAGQGELNYHLLFDLIRHYKPWIHVLLENNRPETLRESLRFLDSVKEDLK</sequence>
<dbReference type="InterPro" id="IPR036237">
    <property type="entry name" value="Xyl_isomerase-like_sf"/>
</dbReference>
<feature type="domain" description="Xylose isomerase-like TIM barrel" evidence="1">
    <location>
        <begin position="25"/>
        <end position="276"/>
    </location>
</feature>
<dbReference type="SUPFAM" id="SSF51658">
    <property type="entry name" value="Xylose isomerase-like"/>
    <property type="match status" value="1"/>
</dbReference>
<dbReference type="Pfam" id="PF01261">
    <property type="entry name" value="AP_endonuc_2"/>
    <property type="match status" value="1"/>
</dbReference>
<accession>A0A841RC11</accession>
<dbReference type="Proteomes" id="UP000587760">
    <property type="component" value="Unassembled WGS sequence"/>
</dbReference>
<dbReference type="RefSeq" id="WP_184747465.1">
    <property type="nucleotide sequence ID" value="NZ_JACHGJ010000005.1"/>
</dbReference>
<proteinExistence type="predicted"/>
<keyword evidence="3" id="KW-1185">Reference proteome</keyword>
<protein>
    <submittedName>
        <fullName evidence="2">Sugar phosphate isomerase/epimerase</fullName>
    </submittedName>
</protein>
<comment type="caution">
    <text evidence="2">The sequence shown here is derived from an EMBL/GenBank/DDBJ whole genome shotgun (WGS) entry which is preliminary data.</text>
</comment>
<evidence type="ECO:0000259" key="1">
    <source>
        <dbReference type="Pfam" id="PF01261"/>
    </source>
</evidence>